<evidence type="ECO:0000313" key="3">
    <source>
        <dbReference type="EMBL" id="OAA70153.1"/>
    </source>
</evidence>
<dbReference type="Pfam" id="PF20150">
    <property type="entry name" value="2EXR"/>
    <property type="match status" value="1"/>
</dbReference>
<dbReference type="EMBL" id="AZHF01000010">
    <property type="protein sequence ID" value="OAA70153.1"/>
    <property type="molecule type" value="Genomic_DNA"/>
</dbReference>
<protein>
    <recommendedName>
        <fullName evidence="2">2EXR domain-containing protein</fullName>
    </recommendedName>
</protein>
<evidence type="ECO:0000259" key="2">
    <source>
        <dbReference type="Pfam" id="PF20150"/>
    </source>
</evidence>
<reference evidence="3 4" key="1">
    <citation type="journal article" date="2016" name="Genome Biol. Evol.">
        <title>Divergent and convergent evolution of fungal pathogenicity.</title>
        <authorList>
            <person name="Shang Y."/>
            <person name="Xiao G."/>
            <person name="Zheng P."/>
            <person name="Cen K."/>
            <person name="Zhan S."/>
            <person name="Wang C."/>
        </authorList>
    </citation>
    <scope>NUCLEOTIDE SEQUENCE [LARGE SCALE GENOMIC DNA]</scope>
    <source>
        <strain evidence="3 4">RCEF 1005</strain>
    </source>
</reference>
<keyword evidence="4" id="KW-1185">Reference proteome</keyword>
<proteinExistence type="predicted"/>
<gene>
    <name evidence="3" type="ORF">LEL_09969</name>
</gene>
<dbReference type="AlphaFoldDB" id="A0A168BI92"/>
<feature type="compositionally biased region" description="Basic and acidic residues" evidence="1">
    <location>
        <begin position="252"/>
        <end position="269"/>
    </location>
</feature>
<sequence>MAESVPNEDISFPFDRLLPEIQLLVLEAALPPQRIFHVSDANKSSFTFYIRHPPPAVLSVCHMVRTAILRHGVFLDGAHGAFFLPAIDMLYFDRSHRRHFHRLQASSSANDRWTTIQHVGLEWRALFARTPRLRPGEDFGSVWRAALAPLRVRMPALQSVTYVLPMVRHPGGLTWGREPYGAQLFAPGLVTLPEETKVPWGDALVMDEVPQARGRGRRRNLERVALAELLLDGRKSYLVPWGEMKSVIEEALDREKEEDGERWEQREQESDWQAYAPGQDEAAWRSIEAMAKKKDWPKLDLKGCWLLRESASYDEDVTSFPN</sequence>
<dbReference type="InterPro" id="IPR045518">
    <property type="entry name" value="2EXR"/>
</dbReference>
<feature type="domain" description="2EXR" evidence="2">
    <location>
        <begin position="13"/>
        <end position="90"/>
    </location>
</feature>
<feature type="region of interest" description="Disordered" evidence="1">
    <location>
        <begin position="252"/>
        <end position="274"/>
    </location>
</feature>
<dbReference type="Proteomes" id="UP000076881">
    <property type="component" value="Unassembled WGS sequence"/>
</dbReference>
<name>A0A168BI92_CORDF</name>
<evidence type="ECO:0000313" key="4">
    <source>
        <dbReference type="Proteomes" id="UP000076881"/>
    </source>
</evidence>
<evidence type="ECO:0000256" key="1">
    <source>
        <dbReference type="SAM" id="MobiDB-lite"/>
    </source>
</evidence>
<accession>A0A168BI92</accession>
<comment type="caution">
    <text evidence="3">The sequence shown here is derived from an EMBL/GenBank/DDBJ whole genome shotgun (WGS) entry which is preliminary data.</text>
</comment>
<organism evidence="3 4">
    <name type="scientific">Akanthomyces lecanii RCEF 1005</name>
    <dbReference type="NCBI Taxonomy" id="1081108"/>
    <lineage>
        <taxon>Eukaryota</taxon>
        <taxon>Fungi</taxon>
        <taxon>Dikarya</taxon>
        <taxon>Ascomycota</taxon>
        <taxon>Pezizomycotina</taxon>
        <taxon>Sordariomycetes</taxon>
        <taxon>Hypocreomycetidae</taxon>
        <taxon>Hypocreales</taxon>
        <taxon>Cordycipitaceae</taxon>
        <taxon>Akanthomyces</taxon>
        <taxon>Cordyceps confragosa</taxon>
    </lineage>
</organism>
<dbReference type="OrthoDB" id="4870734at2759"/>